<dbReference type="STRING" id="29655.A0A0K9NSK6"/>
<comment type="caution">
    <text evidence="8">The sequence shown here is derived from an EMBL/GenBank/DDBJ whole genome shotgun (WGS) entry which is preliminary data.</text>
</comment>
<evidence type="ECO:0000256" key="3">
    <source>
        <dbReference type="ARBA" id="ARBA00022801"/>
    </source>
</evidence>
<evidence type="ECO:0000259" key="7">
    <source>
        <dbReference type="Pfam" id="PF01764"/>
    </source>
</evidence>
<dbReference type="GO" id="GO:0005737">
    <property type="term" value="C:cytoplasm"/>
    <property type="evidence" value="ECO:0007669"/>
    <property type="project" value="UniProtKB-ARBA"/>
</dbReference>
<name>A0A0K9NSK6_ZOSMR</name>
<feature type="domain" description="Fungal lipase-type" evidence="7">
    <location>
        <begin position="122"/>
        <end position="280"/>
    </location>
</feature>
<dbReference type="PANTHER" id="PTHR31828:SF1">
    <property type="entry name" value="PHOSPHOLIPASE A1-IIGAMMA"/>
    <property type="match status" value="1"/>
</dbReference>
<evidence type="ECO:0000256" key="2">
    <source>
        <dbReference type="ARBA" id="ARBA00010701"/>
    </source>
</evidence>
<evidence type="ECO:0000256" key="6">
    <source>
        <dbReference type="RuleBase" id="RU367093"/>
    </source>
</evidence>
<dbReference type="FunFam" id="3.40.50.1820:FF:000065">
    <property type="entry name" value="Phospholipase A1-II 3"/>
    <property type="match status" value="1"/>
</dbReference>
<keyword evidence="3 6" id="KW-0378">Hydrolase</keyword>
<dbReference type="Proteomes" id="UP000036987">
    <property type="component" value="Unassembled WGS sequence"/>
</dbReference>
<dbReference type="OrthoDB" id="438440at2759"/>
<dbReference type="Gene3D" id="3.40.50.1820">
    <property type="entry name" value="alpha/beta hydrolase"/>
    <property type="match status" value="1"/>
</dbReference>
<gene>
    <name evidence="8" type="ORF">ZOSMA_65G00840</name>
</gene>
<dbReference type="InterPro" id="IPR002921">
    <property type="entry name" value="Fungal_lipase-type"/>
</dbReference>
<sequence length="382" mass="43739">MTRRWEELNGEDHWKGLLDPLDIDLRRHILHYGDMVQAMYDAFNSEKASEYEGCSRYASRNLFEKLGMSTSQKPFPYKVTKYLYASSGLSLPPVFYVRSNWIGYVALATDDGKKLYGRRDIVIVWRGTLETLEWVNNLNANMVPANDIFVAGDFDGDVPYVHHGWLDIYTNRDPESRFNCTSSVRDQVLSEIGRLVQEYREEVVSITIAGHSMGAAVATLNAVDILQNGYNMNFPVTAILFGSPRVGDTKFFDIFNTFEKLRLLRIHNAGDIVPAYPFINYSHVGDELGINTKRSPYLKPTLCLVARHNLEGYLHGVAGHQGIHCGFKLEVDRDIALVNKKMDNLKEEYRVPAKWWVEKNKGMIRGDDGHWRLKDHEDELPN</sequence>
<dbReference type="PANTHER" id="PTHR31828">
    <property type="entry name" value="PHOSPHOLIPASE A1-IIGAMMA"/>
    <property type="match status" value="1"/>
</dbReference>
<dbReference type="CDD" id="cd00519">
    <property type="entry name" value="Lipase_3"/>
    <property type="match status" value="1"/>
</dbReference>
<dbReference type="GO" id="GO:0016042">
    <property type="term" value="P:lipid catabolic process"/>
    <property type="evidence" value="ECO:0007669"/>
    <property type="project" value="UniProtKB-UniRule"/>
</dbReference>
<dbReference type="EC" id="3.1.1.-" evidence="6"/>
<dbReference type="OMA" id="NPRSKFN"/>
<proteinExistence type="inferred from homology"/>
<reference evidence="9" key="1">
    <citation type="journal article" date="2016" name="Nature">
        <title>The genome of the seagrass Zostera marina reveals angiosperm adaptation to the sea.</title>
        <authorList>
            <person name="Olsen J.L."/>
            <person name="Rouze P."/>
            <person name="Verhelst B."/>
            <person name="Lin Y.-C."/>
            <person name="Bayer T."/>
            <person name="Collen J."/>
            <person name="Dattolo E."/>
            <person name="De Paoli E."/>
            <person name="Dittami S."/>
            <person name="Maumus F."/>
            <person name="Michel G."/>
            <person name="Kersting A."/>
            <person name="Lauritano C."/>
            <person name="Lohaus R."/>
            <person name="Toepel M."/>
            <person name="Tonon T."/>
            <person name="Vanneste K."/>
            <person name="Amirebrahimi M."/>
            <person name="Brakel J."/>
            <person name="Bostroem C."/>
            <person name="Chovatia M."/>
            <person name="Grimwood J."/>
            <person name="Jenkins J.W."/>
            <person name="Jueterbock A."/>
            <person name="Mraz A."/>
            <person name="Stam W.T."/>
            <person name="Tice H."/>
            <person name="Bornberg-Bauer E."/>
            <person name="Green P.J."/>
            <person name="Pearson G.A."/>
            <person name="Procaccini G."/>
            <person name="Duarte C.M."/>
            <person name="Schmutz J."/>
            <person name="Reusch T.B.H."/>
            <person name="Van de Peer Y."/>
        </authorList>
    </citation>
    <scope>NUCLEOTIDE SEQUENCE [LARGE SCALE GENOMIC DNA]</scope>
    <source>
        <strain evidence="9">cv. Finnish</strain>
    </source>
</reference>
<dbReference type="Pfam" id="PF01764">
    <property type="entry name" value="Lipase_3"/>
    <property type="match status" value="1"/>
</dbReference>
<dbReference type="AlphaFoldDB" id="A0A0K9NSK6"/>
<dbReference type="InterPro" id="IPR033556">
    <property type="entry name" value="PLA"/>
</dbReference>
<comment type="similarity">
    <text evidence="2 6">Belongs to the AB hydrolase superfamily. Lipase family.</text>
</comment>
<dbReference type="GO" id="GO:0008970">
    <property type="term" value="F:phospholipase A1 activity"/>
    <property type="evidence" value="ECO:0007669"/>
    <property type="project" value="UniProtKB-UniRule"/>
</dbReference>
<accession>A0A0K9NSK6</accession>
<keyword evidence="4 6" id="KW-0442">Lipid degradation</keyword>
<evidence type="ECO:0000256" key="4">
    <source>
        <dbReference type="ARBA" id="ARBA00022963"/>
    </source>
</evidence>
<keyword evidence="9" id="KW-1185">Reference proteome</keyword>
<dbReference type="InterPro" id="IPR029058">
    <property type="entry name" value="AB_hydrolase_fold"/>
</dbReference>
<protein>
    <recommendedName>
        <fullName evidence="6">Phospholipase A1</fullName>
        <ecNumber evidence="6">3.1.1.-</ecNumber>
    </recommendedName>
</protein>
<dbReference type="EMBL" id="LFYR01001739">
    <property type="protein sequence ID" value="KMZ59751.1"/>
    <property type="molecule type" value="Genomic_DNA"/>
</dbReference>
<dbReference type="SUPFAM" id="SSF53474">
    <property type="entry name" value="alpha/beta-Hydrolases"/>
    <property type="match status" value="1"/>
</dbReference>
<keyword evidence="5 6" id="KW-0443">Lipid metabolism</keyword>
<organism evidence="8 9">
    <name type="scientific">Zostera marina</name>
    <name type="common">Eelgrass</name>
    <dbReference type="NCBI Taxonomy" id="29655"/>
    <lineage>
        <taxon>Eukaryota</taxon>
        <taxon>Viridiplantae</taxon>
        <taxon>Streptophyta</taxon>
        <taxon>Embryophyta</taxon>
        <taxon>Tracheophyta</taxon>
        <taxon>Spermatophyta</taxon>
        <taxon>Magnoliopsida</taxon>
        <taxon>Liliopsida</taxon>
        <taxon>Zosteraceae</taxon>
        <taxon>Zostera</taxon>
    </lineage>
</organism>
<evidence type="ECO:0000256" key="5">
    <source>
        <dbReference type="ARBA" id="ARBA00023098"/>
    </source>
</evidence>
<comment type="function">
    <text evidence="1 6">Acylhydrolase that catalyzes the hydrolysis of phospholipids at the sn-1 position.</text>
</comment>
<evidence type="ECO:0000256" key="1">
    <source>
        <dbReference type="ARBA" id="ARBA00003523"/>
    </source>
</evidence>
<evidence type="ECO:0000313" key="9">
    <source>
        <dbReference type="Proteomes" id="UP000036987"/>
    </source>
</evidence>
<evidence type="ECO:0000313" key="8">
    <source>
        <dbReference type="EMBL" id="KMZ59751.1"/>
    </source>
</evidence>